<evidence type="ECO:0000259" key="5">
    <source>
        <dbReference type="Pfam" id="PF26385"/>
    </source>
</evidence>
<dbReference type="Pfam" id="PF26383">
    <property type="entry name" value="DUF6079_2nd"/>
    <property type="match status" value="1"/>
</dbReference>
<dbReference type="Pfam" id="PF26387">
    <property type="entry name" value="DUF6079_5th"/>
    <property type="match status" value="1"/>
</dbReference>
<dbReference type="Pfam" id="PF26384">
    <property type="entry name" value="DUF6079_3rd"/>
    <property type="match status" value="1"/>
</dbReference>
<feature type="domain" description="DUF6079" evidence="5">
    <location>
        <begin position="694"/>
        <end position="825"/>
    </location>
</feature>
<dbReference type="Proteomes" id="UP000185924">
    <property type="component" value="Unassembled WGS sequence"/>
</dbReference>
<evidence type="ECO:0000259" key="3">
    <source>
        <dbReference type="Pfam" id="PF26383"/>
    </source>
</evidence>
<dbReference type="EMBL" id="FTNM01000001">
    <property type="protein sequence ID" value="SIQ53199.1"/>
    <property type="molecule type" value="Genomic_DNA"/>
</dbReference>
<sequence length="1219" mass="139969">MKYKDLIQFEPINEVVKFSRTTEAAYQQSLIRSYVFSKALRDALLPLIVKNLDYNREGESFGIQVVGNYGTGKSHLMSLVSLIAENEQLLDLVNEEKSRQNLKAIAGKYKVLRFELGHQESLWDVVTYKLETFLEELGVVFSFDGHGPKSYFEKIQLMMAEFEEKYPDKGLLIVIDEMLSYLKGRSEPAKLNSDLQVLQALGQAADKSKFKIMFGVQEMIYHSPEFQFAADMLSRVKDRYKDITITKDDVSYVVKNRLLQKTEHQKQQIKDHLDPFLKFFSDMHGRTQDYIELFPVHPTYFENFERIRIGKSQREILKTLSNQFSELLEQDVPKDNPGLLTYDHYWKDLNSSQDLMAIPDVRKVKEVTDTVHDKIETHFTGVRASKKGIASRIANACAIKILQHDLNKQNGTTPEHLVDDLCLTDKLADDRDFLMDIMGAAAQQLITATSGQYFDKNPENGEYHLRIEGGVNFDQKIRDYAATMSDAQKDEYFFKFLEVNLPLHHDTYRNGFKIWEHSLDWKSHKTFREGYIFFGNPNEKSTTQPRQHFYMYFMPIFDDTKKQRNHEQDEVYFVMDGLSSEFREAVTQYGAALALEVRADTSQKPIYKQKIQELNKKARDLFEQEYLQVTKVDYRGKELPLNGYTLPGAGATKERIFSEVASVVLEQWFSEESPYYPKFSQLISPVAKENYLRLIKQALFKISNPEQANRDGEGILNGLGLYVPGGLDYSHSPYAKSVLKMLKDKGEGKVLNRDEILECIWLETNLWVSRDFRVEAELEFLVLATLAALGEIEINISSSKTINSGNLHELKNLVQEDFFAFTHIKEPKGLNEAALKEMFVGLLGKDLSKQLKDPNTYVQLVHAAKEWAERAVKAENKIKGGLHLKGVEIISDDEAAKMSRDFKAFSGFCDKVANYSTEAKMKNFQFSVDDIKRILEAKPLIEKVEKQLEELKQFETDIHYLQQCKQYVVDDALKSQISTAIAALGEKLASGNPATIAAYKNELEQLKTQYAEEYLKLYLKYRISDAEHTKKQALFDSDEKAICDILQEADFLSTAQYQGLIQRISKLKVADPTVNKATILEVPFHDFNPHEYVGQPVATVKELRAELELLLEEWETNLKDILEDPIVKKQHDLLDAPTAKMLNDFKTGNLKIDKQNALKIRNTISSLQKGLQKVELSTESLKNTFNKPLTPDEAIAAFKAYIDEVSKGKEWEKIRIVLK</sequence>
<dbReference type="InterPro" id="IPR045725">
    <property type="entry name" value="DUF6079_N"/>
</dbReference>
<feature type="domain" description="DUF6079" evidence="3">
    <location>
        <begin position="262"/>
        <end position="468"/>
    </location>
</feature>
<accession>A0A1N6TIJ4</accession>
<evidence type="ECO:0000256" key="1">
    <source>
        <dbReference type="SAM" id="Coils"/>
    </source>
</evidence>
<evidence type="ECO:0000259" key="4">
    <source>
        <dbReference type="Pfam" id="PF26384"/>
    </source>
</evidence>
<dbReference type="OrthoDB" id="8780745at2"/>
<dbReference type="InterPro" id="IPR058569">
    <property type="entry name" value="DUF6079_2nd"/>
</dbReference>
<dbReference type="InterPro" id="IPR058573">
    <property type="entry name" value="DUF6079_5th"/>
</dbReference>
<evidence type="ECO:0000259" key="6">
    <source>
        <dbReference type="Pfam" id="PF26387"/>
    </source>
</evidence>
<dbReference type="Pfam" id="PF19557">
    <property type="entry name" value="DUF6079_1st"/>
    <property type="match status" value="1"/>
</dbReference>
<dbReference type="Pfam" id="PF26385">
    <property type="entry name" value="DUF6079_4th"/>
    <property type="match status" value="1"/>
</dbReference>
<evidence type="ECO:0000313" key="8">
    <source>
        <dbReference type="Proteomes" id="UP000185924"/>
    </source>
</evidence>
<dbReference type="AlphaFoldDB" id="A0A1N6TIJ4"/>
<feature type="domain" description="DUF6079" evidence="6">
    <location>
        <begin position="833"/>
        <end position="1018"/>
    </location>
</feature>
<dbReference type="InterPro" id="IPR058571">
    <property type="entry name" value="DUF6079_3rd"/>
</dbReference>
<proteinExistence type="predicted"/>
<dbReference type="RefSeq" id="WP_076420670.1">
    <property type="nucleotide sequence ID" value="NZ_FTNM01000001.1"/>
</dbReference>
<dbReference type="InterPro" id="IPR058572">
    <property type="entry name" value="DUF6079_4th"/>
</dbReference>
<gene>
    <name evidence="7" type="ORF">SAMN05421545_0352</name>
</gene>
<keyword evidence="8" id="KW-1185">Reference proteome</keyword>
<feature type="domain" description="DUF6079" evidence="2">
    <location>
        <begin position="25"/>
        <end position="247"/>
    </location>
</feature>
<evidence type="ECO:0000313" key="7">
    <source>
        <dbReference type="EMBL" id="SIQ53199.1"/>
    </source>
</evidence>
<name>A0A1N6TIJ4_9BACT</name>
<dbReference type="STRING" id="1077936.SAMN05421545_0352"/>
<reference evidence="8" key="1">
    <citation type="submission" date="2017-01" db="EMBL/GenBank/DDBJ databases">
        <authorList>
            <person name="Varghese N."/>
            <person name="Submissions S."/>
        </authorList>
    </citation>
    <scope>NUCLEOTIDE SEQUENCE [LARGE SCALE GENOMIC DNA]</scope>
    <source>
        <strain evidence="8">DM9</strain>
    </source>
</reference>
<keyword evidence="1" id="KW-0175">Coiled coil</keyword>
<evidence type="ECO:0000259" key="2">
    <source>
        <dbReference type="Pfam" id="PF19557"/>
    </source>
</evidence>
<organism evidence="7 8">
    <name type="scientific">Pontibacter lucknowensis</name>
    <dbReference type="NCBI Taxonomy" id="1077936"/>
    <lineage>
        <taxon>Bacteria</taxon>
        <taxon>Pseudomonadati</taxon>
        <taxon>Bacteroidota</taxon>
        <taxon>Cytophagia</taxon>
        <taxon>Cytophagales</taxon>
        <taxon>Hymenobacteraceae</taxon>
        <taxon>Pontibacter</taxon>
    </lineage>
</organism>
<feature type="domain" description="DUF6079" evidence="4">
    <location>
        <begin position="475"/>
        <end position="672"/>
    </location>
</feature>
<feature type="coiled-coil region" evidence="1">
    <location>
        <begin position="1097"/>
        <end position="1124"/>
    </location>
</feature>
<protein>
    <submittedName>
        <fullName evidence="7">Uncharacterized protein</fullName>
    </submittedName>
</protein>